<protein>
    <submittedName>
        <fullName evidence="1">Sporulation protein</fullName>
    </submittedName>
</protein>
<name>A0ABT8MYX5_9BACL</name>
<proteinExistence type="predicted"/>
<dbReference type="InterPro" id="IPR009776">
    <property type="entry name" value="Spore_0_M"/>
</dbReference>
<evidence type="ECO:0000313" key="1">
    <source>
        <dbReference type="EMBL" id="MDN7240841.1"/>
    </source>
</evidence>
<dbReference type="RefSeq" id="WP_301722745.1">
    <property type="nucleotide sequence ID" value="NZ_JAUJWV010000001.1"/>
</dbReference>
<reference evidence="1 2" key="1">
    <citation type="submission" date="2023-06" db="EMBL/GenBank/DDBJ databases">
        <title>Novel species in genus Planococcus.</title>
        <authorList>
            <person name="Ning S."/>
        </authorList>
    </citation>
    <scope>NUCLEOTIDE SEQUENCE [LARGE SCALE GENOMIC DNA]</scope>
    <source>
        <strain evidence="1 2">N028</strain>
    </source>
</reference>
<dbReference type="Proteomes" id="UP001172055">
    <property type="component" value="Unassembled WGS sequence"/>
</dbReference>
<dbReference type="EMBL" id="JAUJWV010000001">
    <property type="protein sequence ID" value="MDN7240841.1"/>
    <property type="molecule type" value="Genomic_DNA"/>
</dbReference>
<evidence type="ECO:0000313" key="2">
    <source>
        <dbReference type="Proteomes" id="UP001172055"/>
    </source>
</evidence>
<sequence>MSFFDKVKAGVGIGNAKVDTQVKEVNVRQGGLVTGDVVIKGGAVEQQINAITLSVETSVVVEQDDRKYQQDLQIQRVKVSDALTIGPKEEKIVPFSFALSYEAPMTVSKSKVWIDTVLDVPFAIDPKDKDYLEVAGTQAAETILAAIEQLGFTLKSATNIKSRQTKSGLVQEFEFYPGTDFKKHFSELELIFLSDAKGTTVYIEMDHKAKGLGGLLAQALDMDESRLSIHFEKREASSVPEVARQLRELLLNNAR</sequence>
<dbReference type="PANTHER" id="PTHR40053:SF1">
    <property type="entry name" value="SPORULATION-CONTROL PROTEIN SPO0M"/>
    <property type="match status" value="1"/>
</dbReference>
<accession>A0ABT8MYX5</accession>
<gene>
    <name evidence="1" type="ORF">QWY14_03520</name>
</gene>
<dbReference type="Pfam" id="PF07070">
    <property type="entry name" value="Spo0M"/>
    <property type="match status" value="1"/>
</dbReference>
<organism evidence="1 2">
    <name type="scientific">Planococcus shixiaomingii</name>
    <dbReference type="NCBI Taxonomy" id="3058393"/>
    <lineage>
        <taxon>Bacteria</taxon>
        <taxon>Bacillati</taxon>
        <taxon>Bacillota</taxon>
        <taxon>Bacilli</taxon>
        <taxon>Bacillales</taxon>
        <taxon>Caryophanaceae</taxon>
        <taxon>Planococcus</taxon>
    </lineage>
</organism>
<comment type="caution">
    <text evidence="1">The sequence shown here is derived from an EMBL/GenBank/DDBJ whole genome shotgun (WGS) entry which is preliminary data.</text>
</comment>
<keyword evidence="2" id="KW-1185">Reference proteome</keyword>
<dbReference type="PANTHER" id="PTHR40053">
    <property type="entry name" value="SPORULATION-CONTROL PROTEIN SPO0M"/>
    <property type="match status" value="1"/>
</dbReference>